<protein>
    <submittedName>
        <fullName evidence="1">Uncharacterized protein</fullName>
    </submittedName>
</protein>
<name>A0AAV2F9Z1_9ROSI</name>
<evidence type="ECO:0000313" key="2">
    <source>
        <dbReference type="Proteomes" id="UP001497516"/>
    </source>
</evidence>
<sequence>MDRAIQRTSSPVVASIVLQEAPRMNSIAGIGLKQANSTNHDLCIPPLKPEQGDAKNHEWVGAVEEASSQIGTMGEFLEVSGTCGGPQFDSTLRK</sequence>
<gene>
    <name evidence="1" type="ORF">LTRI10_LOCUS35485</name>
</gene>
<accession>A0AAV2F9Z1</accession>
<dbReference type="AlphaFoldDB" id="A0AAV2F9Z1"/>
<keyword evidence="2" id="KW-1185">Reference proteome</keyword>
<evidence type="ECO:0000313" key="1">
    <source>
        <dbReference type="EMBL" id="CAL1395025.1"/>
    </source>
</evidence>
<dbReference type="EMBL" id="OZ034819">
    <property type="protein sequence ID" value="CAL1395025.1"/>
    <property type="molecule type" value="Genomic_DNA"/>
</dbReference>
<proteinExistence type="predicted"/>
<organism evidence="1 2">
    <name type="scientific">Linum trigynum</name>
    <dbReference type="NCBI Taxonomy" id="586398"/>
    <lineage>
        <taxon>Eukaryota</taxon>
        <taxon>Viridiplantae</taxon>
        <taxon>Streptophyta</taxon>
        <taxon>Embryophyta</taxon>
        <taxon>Tracheophyta</taxon>
        <taxon>Spermatophyta</taxon>
        <taxon>Magnoliopsida</taxon>
        <taxon>eudicotyledons</taxon>
        <taxon>Gunneridae</taxon>
        <taxon>Pentapetalae</taxon>
        <taxon>rosids</taxon>
        <taxon>fabids</taxon>
        <taxon>Malpighiales</taxon>
        <taxon>Linaceae</taxon>
        <taxon>Linum</taxon>
    </lineage>
</organism>
<dbReference type="Proteomes" id="UP001497516">
    <property type="component" value="Chromosome 6"/>
</dbReference>
<reference evidence="1 2" key="1">
    <citation type="submission" date="2024-04" db="EMBL/GenBank/DDBJ databases">
        <authorList>
            <person name="Fracassetti M."/>
        </authorList>
    </citation>
    <scope>NUCLEOTIDE SEQUENCE [LARGE SCALE GENOMIC DNA]</scope>
</reference>